<dbReference type="InterPro" id="IPR036423">
    <property type="entry name" value="SOD-like_Cu/Zn_dom_sf"/>
</dbReference>
<dbReference type="EMBL" id="BMQL01000022">
    <property type="protein sequence ID" value="GGR18525.1"/>
    <property type="molecule type" value="Genomic_DNA"/>
</dbReference>
<name>A0A918CE66_9DEIO</name>
<dbReference type="RefSeq" id="WP_189091696.1">
    <property type="nucleotide sequence ID" value="NZ_BMQL01000022.1"/>
</dbReference>
<dbReference type="InterPro" id="IPR001424">
    <property type="entry name" value="SOD_Cu_Zn_dom"/>
</dbReference>
<dbReference type="AlphaFoldDB" id="A0A918CE66"/>
<reference evidence="4" key="2">
    <citation type="submission" date="2020-09" db="EMBL/GenBank/DDBJ databases">
        <authorList>
            <person name="Sun Q."/>
            <person name="Ohkuma M."/>
        </authorList>
    </citation>
    <scope>NUCLEOTIDE SEQUENCE</scope>
    <source>
        <strain evidence="4">JCM 31311</strain>
    </source>
</reference>
<dbReference type="InterPro" id="IPR018152">
    <property type="entry name" value="SOD_Cu/Zn_BS"/>
</dbReference>
<evidence type="ECO:0000313" key="4">
    <source>
        <dbReference type="EMBL" id="GGR18525.1"/>
    </source>
</evidence>
<dbReference type="Proteomes" id="UP000603865">
    <property type="component" value="Unassembled WGS sequence"/>
</dbReference>
<dbReference type="SUPFAM" id="SSF49329">
    <property type="entry name" value="Cu,Zn superoxide dismutase-like"/>
    <property type="match status" value="1"/>
</dbReference>
<evidence type="ECO:0000256" key="2">
    <source>
        <dbReference type="SAM" id="SignalP"/>
    </source>
</evidence>
<proteinExistence type="inferred from homology"/>
<keyword evidence="2" id="KW-0732">Signal</keyword>
<sequence length="467" mass="48424">MKSLLRGWMIGGLLIGSAASFGAAQAASATAVLKDAGGQSIGTLQISEVPGGVQVSVKASGLTPGGHGMHVHENGSCGIGIDPATNTPKPFFASGEHFDPAMSKQHSAPTTPDEYGHAGDLPMLMADASGNAALTFTTHKLTLSGMTGLLKRSVIVHALPDDYKTNPAGATGARVACGVIVRDGDTGRIYAVPGTQTFPEGVAVSEPRNLIFTGSARTGTIYAIDATSGAARVFSPGGSYGRTSALGMKLDAQGRLYVAGGATGTVSVINPDGSPLTTLATPDSPNPYLNDLVLAPDGSAYVTDSSRPMIWRVTPDLKHIEPWLPLQNSPVQYMTGINLNGIALTADGKALLSIQYNTGKLFRIELASRRIQEVKVPGGLMYGDGLLLDGQTLYVGQNRLNWVSRVQLGADGLSGTVLGHTAADGLHYPSTLAMLGGDLIAVNSQLDRTMSGTPPEVPFKLSRFAKF</sequence>
<dbReference type="InterPro" id="IPR011042">
    <property type="entry name" value="6-blade_b-propeller_TolB-like"/>
</dbReference>
<feature type="signal peptide" evidence="2">
    <location>
        <begin position="1"/>
        <end position="26"/>
    </location>
</feature>
<dbReference type="CDD" id="cd00305">
    <property type="entry name" value="Cu-Zn_Superoxide_Dismutase"/>
    <property type="match status" value="1"/>
</dbReference>
<dbReference type="InterPro" id="IPR024134">
    <property type="entry name" value="SOD_Cu/Zn_/chaperone"/>
</dbReference>
<evidence type="ECO:0000313" key="5">
    <source>
        <dbReference type="Proteomes" id="UP000603865"/>
    </source>
</evidence>
<feature type="chain" id="PRO_5036863376" description="Superoxide dismutase copper/zinc binding domain-containing protein" evidence="2">
    <location>
        <begin position="27"/>
        <end position="467"/>
    </location>
</feature>
<evidence type="ECO:0000256" key="1">
    <source>
        <dbReference type="ARBA" id="ARBA00010457"/>
    </source>
</evidence>
<dbReference type="PROSITE" id="PS00087">
    <property type="entry name" value="SOD_CU_ZN_1"/>
    <property type="match status" value="1"/>
</dbReference>
<reference evidence="4" key="1">
    <citation type="journal article" date="2014" name="Int. J. Syst. Evol. Microbiol.">
        <title>Complete genome sequence of Corynebacterium casei LMG S-19264T (=DSM 44701T), isolated from a smear-ripened cheese.</title>
        <authorList>
            <consortium name="US DOE Joint Genome Institute (JGI-PGF)"/>
            <person name="Walter F."/>
            <person name="Albersmeier A."/>
            <person name="Kalinowski J."/>
            <person name="Ruckert C."/>
        </authorList>
    </citation>
    <scope>NUCLEOTIDE SEQUENCE</scope>
    <source>
        <strain evidence="4">JCM 31311</strain>
    </source>
</reference>
<dbReference type="GO" id="GO:0006801">
    <property type="term" value="P:superoxide metabolic process"/>
    <property type="evidence" value="ECO:0007669"/>
    <property type="project" value="InterPro"/>
</dbReference>
<comment type="similarity">
    <text evidence="1">Belongs to the Cu-Zn superoxide dismutase family.</text>
</comment>
<feature type="domain" description="Superoxide dismutase copper/zinc binding" evidence="3">
    <location>
        <begin position="42"/>
        <end position="180"/>
    </location>
</feature>
<evidence type="ECO:0000259" key="3">
    <source>
        <dbReference type="Pfam" id="PF00080"/>
    </source>
</evidence>
<accession>A0A918CE66</accession>
<organism evidence="4 5">
    <name type="scientific">Deinococcus ruber</name>
    <dbReference type="NCBI Taxonomy" id="1848197"/>
    <lineage>
        <taxon>Bacteria</taxon>
        <taxon>Thermotogati</taxon>
        <taxon>Deinococcota</taxon>
        <taxon>Deinococci</taxon>
        <taxon>Deinococcales</taxon>
        <taxon>Deinococcaceae</taxon>
        <taxon>Deinococcus</taxon>
    </lineage>
</organism>
<keyword evidence="5" id="KW-1185">Reference proteome</keyword>
<comment type="caution">
    <text evidence="4">The sequence shown here is derived from an EMBL/GenBank/DDBJ whole genome shotgun (WGS) entry which is preliminary data.</text>
</comment>
<dbReference type="SUPFAM" id="SSF63829">
    <property type="entry name" value="Calcium-dependent phosphotriesterase"/>
    <property type="match status" value="1"/>
</dbReference>
<protein>
    <recommendedName>
        <fullName evidence="3">Superoxide dismutase copper/zinc binding domain-containing protein</fullName>
    </recommendedName>
</protein>
<dbReference type="PANTHER" id="PTHR10003">
    <property type="entry name" value="SUPEROXIDE DISMUTASE CU-ZN -RELATED"/>
    <property type="match status" value="1"/>
</dbReference>
<dbReference type="Gene3D" id="2.60.40.200">
    <property type="entry name" value="Superoxide dismutase, copper/zinc binding domain"/>
    <property type="match status" value="1"/>
</dbReference>
<dbReference type="Pfam" id="PF00080">
    <property type="entry name" value="Sod_Cu"/>
    <property type="match status" value="1"/>
</dbReference>
<dbReference type="Gene3D" id="2.120.10.30">
    <property type="entry name" value="TolB, C-terminal domain"/>
    <property type="match status" value="1"/>
</dbReference>
<dbReference type="GO" id="GO:0005507">
    <property type="term" value="F:copper ion binding"/>
    <property type="evidence" value="ECO:0007669"/>
    <property type="project" value="InterPro"/>
</dbReference>
<gene>
    <name evidence="4" type="ORF">GCM10008957_33910</name>
</gene>